<feature type="transmembrane region" description="Helical" evidence="1">
    <location>
        <begin position="112"/>
        <end position="131"/>
    </location>
</feature>
<gene>
    <name evidence="2" type="ORF">HQN59_18595</name>
</gene>
<dbReference type="Proteomes" id="UP000529637">
    <property type="component" value="Unassembled WGS sequence"/>
</dbReference>
<organism evidence="2 3">
    <name type="scientific">Piscinibacter koreensis</name>
    <dbReference type="NCBI Taxonomy" id="2742824"/>
    <lineage>
        <taxon>Bacteria</taxon>
        <taxon>Pseudomonadati</taxon>
        <taxon>Pseudomonadota</taxon>
        <taxon>Betaproteobacteria</taxon>
        <taxon>Burkholderiales</taxon>
        <taxon>Sphaerotilaceae</taxon>
        <taxon>Piscinibacter</taxon>
    </lineage>
</organism>
<comment type="caution">
    <text evidence="2">The sequence shown here is derived from an EMBL/GenBank/DDBJ whole genome shotgun (WGS) entry which is preliminary data.</text>
</comment>
<dbReference type="EMBL" id="JABWMJ010000009">
    <property type="protein sequence ID" value="NUZ07776.1"/>
    <property type="molecule type" value="Genomic_DNA"/>
</dbReference>
<keyword evidence="3" id="KW-1185">Reference proteome</keyword>
<reference evidence="2 3" key="1">
    <citation type="submission" date="2020-06" db="EMBL/GenBank/DDBJ databases">
        <title>Schlegella sp. ID0723 isolated from air conditioner.</title>
        <authorList>
            <person name="Kim D.Y."/>
            <person name="Kim D.-U."/>
        </authorList>
    </citation>
    <scope>NUCLEOTIDE SEQUENCE [LARGE SCALE GENOMIC DNA]</scope>
    <source>
        <strain evidence="2 3">ID0723</strain>
    </source>
</reference>
<keyword evidence="1" id="KW-0472">Membrane</keyword>
<evidence type="ECO:0000256" key="1">
    <source>
        <dbReference type="SAM" id="Phobius"/>
    </source>
</evidence>
<name>A0A7Y6TY62_9BURK</name>
<feature type="transmembrane region" description="Helical" evidence="1">
    <location>
        <begin position="61"/>
        <end position="79"/>
    </location>
</feature>
<proteinExistence type="predicted"/>
<feature type="transmembrane region" description="Helical" evidence="1">
    <location>
        <begin position="27"/>
        <end position="55"/>
    </location>
</feature>
<keyword evidence="1" id="KW-0812">Transmembrane</keyword>
<protein>
    <submittedName>
        <fullName evidence="2">Uncharacterized protein</fullName>
    </submittedName>
</protein>
<accession>A0A7Y6TY62</accession>
<evidence type="ECO:0000313" key="3">
    <source>
        <dbReference type="Proteomes" id="UP000529637"/>
    </source>
</evidence>
<dbReference type="AlphaFoldDB" id="A0A7Y6TY62"/>
<sequence length="143" mass="15702">MLAPRDDARPACKDSTEVARHYGNMRFAMFTVFSAVTGGLLAFPFSAAGSAFLWAPGSARHQFLLGAAGLVLAVLFTAAEWRISQLVAFYQEAAFNKHDFPRPGGHRIWKGVIMVTMLAPYILSAIFWLLYLHGSLVIPVSRS</sequence>
<keyword evidence="1" id="KW-1133">Transmembrane helix</keyword>
<evidence type="ECO:0000313" key="2">
    <source>
        <dbReference type="EMBL" id="NUZ07776.1"/>
    </source>
</evidence>